<name>A0ACC0X6U2_9ROSI</name>
<sequence>MESLKVTAGGKSSPKREMFRSSRSRQQRSMMSNLMEAITQVSGGGDHVVSETKEDGVVRMKFKVRKQDLRQMLEVMKSGKTNNNNNAQPSPLSVEQRLNLLRRKHILRSTSMMMKEGRRGGSWRPVLQSIPEEL</sequence>
<evidence type="ECO:0000313" key="1">
    <source>
        <dbReference type="EMBL" id="KAJ0011386.1"/>
    </source>
</evidence>
<protein>
    <submittedName>
        <fullName evidence="1">Uncharacterized protein</fullName>
    </submittedName>
</protein>
<dbReference type="Proteomes" id="UP001163603">
    <property type="component" value="Chromosome 14"/>
</dbReference>
<accession>A0ACC0X6U2</accession>
<comment type="caution">
    <text evidence="1">The sequence shown here is derived from an EMBL/GenBank/DDBJ whole genome shotgun (WGS) entry which is preliminary data.</text>
</comment>
<reference evidence="2" key="1">
    <citation type="journal article" date="2023" name="G3 (Bethesda)">
        <title>Genome assembly and association tests identify interacting loci associated with vigor, precocity, and sex in interspecific pistachio rootstocks.</title>
        <authorList>
            <person name="Palmer W."/>
            <person name="Jacygrad E."/>
            <person name="Sagayaradj S."/>
            <person name="Cavanaugh K."/>
            <person name="Han R."/>
            <person name="Bertier L."/>
            <person name="Beede B."/>
            <person name="Kafkas S."/>
            <person name="Golino D."/>
            <person name="Preece J."/>
            <person name="Michelmore R."/>
        </authorList>
    </citation>
    <scope>NUCLEOTIDE SEQUENCE [LARGE SCALE GENOMIC DNA]</scope>
</reference>
<proteinExistence type="predicted"/>
<evidence type="ECO:0000313" key="2">
    <source>
        <dbReference type="Proteomes" id="UP001163603"/>
    </source>
</evidence>
<keyword evidence="2" id="KW-1185">Reference proteome</keyword>
<organism evidence="1 2">
    <name type="scientific">Pistacia integerrima</name>
    <dbReference type="NCBI Taxonomy" id="434235"/>
    <lineage>
        <taxon>Eukaryota</taxon>
        <taxon>Viridiplantae</taxon>
        <taxon>Streptophyta</taxon>
        <taxon>Embryophyta</taxon>
        <taxon>Tracheophyta</taxon>
        <taxon>Spermatophyta</taxon>
        <taxon>Magnoliopsida</taxon>
        <taxon>eudicotyledons</taxon>
        <taxon>Gunneridae</taxon>
        <taxon>Pentapetalae</taxon>
        <taxon>rosids</taxon>
        <taxon>malvids</taxon>
        <taxon>Sapindales</taxon>
        <taxon>Anacardiaceae</taxon>
        <taxon>Pistacia</taxon>
    </lineage>
</organism>
<gene>
    <name evidence="1" type="ORF">Pint_33791</name>
</gene>
<dbReference type="EMBL" id="CM047749">
    <property type="protein sequence ID" value="KAJ0011386.1"/>
    <property type="molecule type" value="Genomic_DNA"/>
</dbReference>